<evidence type="ECO:0000259" key="6">
    <source>
        <dbReference type="PROSITE" id="PS50173"/>
    </source>
</evidence>
<dbReference type="GO" id="GO:0042276">
    <property type="term" value="P:error-prone translesion synthesis"/>
    <property type="evidence" value="ECO:0007669"/>
    <property type="project" value="TreeGrafter"/>
</dbReference>
<dbReference type="AlphaFoldDB" id="A0A3E2NW77"/>
<dbReference type="Gene3D" id="1.10.150.20">
    <property type="entry name" value="5' to 3' exonuclease, C-terminal subdomain"/>
    <property type="match status" value="1"/>
</dbReference>
<evidence type="ECO:0000313" key="7">
    <source>
        <dbReference type="EMBL" id="RFZ85171.1"/>
    </source>
</evidence>
<dbReference type="InterPro" id="IPR017961">
    <property type="entry name" value="DNA_pol_Y-fam_little_finger"/>
</dbReference>
<dbReference type="SUPFAM" id="SSF56672">
    <property type="entry name" value="DNA/RNA polymerases"/>
    <property type="match status" value="1"/>
</dbReference>
<dbReference type="GO" id="GO:0003684">
    <property type="term" value="F:damaged DNA binding"/>
    <property type="evidence" value="ECO:0007669"/>
    <property type="project" value="InterPro"/>
</dbReference>
<dbReference type="GO" id="GO:0009432">
    <property type="term" value="P:SOS response"/>
    <property type="evidence" value="ECO:0007669"/>
    <property type="project" value="UniProtKB-KW"/>
</dbReference>
<evidence type="ECO:0000313" key="8">
    <source>
        <dbReference type="Proteomes" id="UP000260823"/>
    </source>
</evidence>
<dbReference type="Gene3D" id="3.30.1490.100">
    <property type="entry name" value="DNA polymerase, Y-family, little finger domain"/>
    <property type="match status" value="1"/>
</dbReference>
<evidence type="ECO:0000256" key="1">
    <source>
        <dbReference type="ARBA" id="ARBA00010945"/>
    </source>
</evidence>
<comment type="caution">
    <text evidence="7">The sequence shown here is derived from an EMBL/GenBank/DDBJ whole genome shotgun (WGS) entry which is preliminary data.</text>
</comment>
<keyword evidence="3" id="KW-0741">SOS mutagenesis</keyword>
<dbReference type="Gene3D" id="3.30.70.270">
    <property type="match status" value="1"/>
</dbReference>
<dbReference type="Pfam" id="PF11799">
    <property type="entry name" value="IMS_C"/>
    <property type="match status" value="1"/>
</dbReference>
<dbReference type="Pfam" id="PF13438">
    <property type="entry name" value="DUF4113"/>
    <property type="match status" value="1"/>
</dbReference>
<feature type="domain" description="UmuC" evidence="6">
    <location>
        <begin position="25"/>
        <end position="208"/>
    </location>
</feature>
<dbReference type="InterPro" id="IPR043502">
    <property type="entry name" value="DNA/RNA_pol_sf"/>
</dbReference>
<dbReference type="GO" id="GO:0003887">
    <property type="term" value="F:DNA-directed DNA polymerase activity"/>
    <property type="evidence" value="ECO:0007669"/>
    <property type="project" value="TreeGrafter"/>
</dbReference>
<gene>
    <name evidence="7" type="ORF">DYU05_06105</name>
</gene>
<evidence type="ECO:0000256" key="2">
    <source>
        <dbReference type="ARBA" id="ARBA00022763"/>
    </source>
</evidence>
<evidence type="ECO:0000256" key="3">
    <source>
        <dbReference type="ARBA" id="ARBA00023199"/>
    </source>
</evidence>
<comment type="similarity">
    <text evidence="1">Belongs to the DNA polymerase type-Y family.</text>
</comment>
<dbReference type="EMBL" id="QWDE01000001">
    <property type="protein sequence ID" value="RFZ85171.1"/>
    <property type="molecule type" value="Genomic_DNA"/>
</dbReference>
<dbReference type="InterPro" id="IPR050116">
    <property type="entry name" value="DNA_polymerase-Y"/>
</dbReference>
<name>A0A3E2NW77_9SPHI</name>
<dbReference type="Proteomes" id="UP000260823">
    <property type="component" value="Unassembled WGS sequence"/>
</dbReference>
<dbReference type="InterPro" id="IPR001126">
    <property type="entry name" value="UmuC"/>
</dbReference>
<dbReference type="Pfam" id="PF00817">
    <property type="entry name" value="IMS"/>
    <property type="match status" value="1"/>
</dbReference>
<keyword evidence="5" id="KW-0742">SOS response</keyword>
<dbReference type="GO" id="GO:0006281">
    <property type="term" value="P:DNA repair"/>
    <property type="evidence" value="ECO:0007669"/>
    <property type="project" value="UniProtKB-KW"/>
</dbReference>
<dbReference type="InterPro" id="IPR043128">
    <property type="entry name" value="Rev_trsase/Diguanyl_cyclase"/>
</dbReference>
<dbReference type="PANTHER" id="PTHR11076">
    <property type="entry name" value="DNA REPAIR POLYMERASE UMUC / TRANSFERASE FAMILY MEMBER"/>
    <property type="match status" value="1"/>
</dbReference>
<evidence type="ECO:0000256" key="5">
    <source>
        <dbReference type="ARBA" id="ARBA00023236"/>
    </source>
</evidence>
<dbReference type="PROSITE" id="PS50173">
    <property type="entry name" value="UMUC"/>
    <property type="match status" value="1"/>
</dbReference>
<organism evidence="7 8">
    <name type="scientific">Mucilaginibacter terrenus</name>
    <dbReference type="NCBI Taxonomy" id="2482727"/>
    <lineage>
        <taxon>Bacteria</taxon>
        <taxon>Pseudomonadati</taxon>
        <taxon>Bacteroidota</taxon>
        <taxon>Sphingobacteriia</taxon>
        <taxon>Sphingobacteriales</taxon>
        <taxon>Sphingobacteriaceae</taxon>
        <taxon>Mucilaginibacter</taxon>
    </lineage>
</organism>
<dbReference type="OrthoDB" id="9808813at2"/>
<keyword evidence="8" id="KW-1185">Reference proteome</keyword>
<keyword evidence="4" id="KW-0234">DNA repair</keyword>
<sequence length="445" mass="50515">MNTTVLQLKELSRILSSTKEGRTMFALIDCNNFYVSCERVFQPELRGKAGVVLSNNDGCAIARSQEAKDLGIKMGTPYFELEKLVKEGKLWFRSSNYTLYQDMMRRVTGIVCEMWPEIEIYSIDESFVDLAMFHAHDLEAMANELRSRILQQTGIPVCIGIAPTRTLAKVANRTAKKLFKTGVCVLDDAGRTAFAMEHMPIEDVWGVGPKNAAKLIKIGVNTAKDFAAVNNYEYIHKRFTITGLRTWYELNGKSVLSMEYLPPDKKGICTGRSFGQKTDDYKVIEDALCAFVQNSAPKLRAQGSLCGQLQVFLHTSQFEVVHKLKSAAHTMDLAIPTNITQELLKYAVQCLKRIYKPGFPYQKVGIFLTKFTPESARQTYLMEDMTKRENMLKVAKIADKLNHLMGKDTVRFAAMGYEQPWRMRQALLSKRYTTRIEDVLRVGWG</sequence>
<dbReference type="Gene3D" id="3.40.1170.60">
    <property type="match status" value="1"/>
</dbReference>
<reference evidence="7 8" key="1">
    <citation type="submission" date="2018-08" db="EMBL/GenBank/DDBJ databases">
        <title>Mucilaginibacter terrae sp. nov., isolated from manganese diggings.</title>
        <authorList>
            <person name="Huang Y."/>
            <person name="Zhou Z."/>
        </authorList>
    </citation>
    <scope>NUCLEOTIDE SEQUENCE [LARGE SCALE GENOMIC DNA]</scope>
    <source>
        <strain evidence="7 8">ZH6</strain>
    </source>
</reference>
<accession>A0A3E2NW77</accession>
<dbReference type="SUPFAM" id="SSF100879">
    <property type="entry name" value="Lesion bypass DNA polymerase (Y-family), little finger domain"/>
    <property type="match status" value="1"/>
</dbReference>
<dbReference type="InterPro" id="IPR036775">
    <property type="entry name" value="DNA_pol_Y-fam_lit_finger_sf"/>
</dbReference>
<dbReference type="GO" id="GO:0005829">
    <property type="term" value="C:cytosol"/>
    <property type="evidence" value="ECO:0007669"/>
    <property type="project" value="TreeGrafter"/>
</dbReference>
<dbReference type="PANTHER" id="PTHR11076:SF34">
    <property type="entry name" value="PROTEIN UMUC"/>
    <property type="match status" value="1"/>
</dbReference>
<keyword evidence="2" id="KW-0227">DNA damage</keyword>
<protein>
    <submittedName>
        <fullName evidence="7">Y-family DNA polymerase</fullName>
    </submittedName>
</protein>
<dbReference type="InterPro" id="IPR025188">
    <property type="entry name" value="DUF4113"/>
</dbReference>
<proteinExistence type="inferred from homology"/>
<dbReference type="CDD" id="cd01700">
    <property type="entry name" value="PolY_Pol_V_umuC"/>
    <property type="match status" value="1"/>
</dbReference>
<evidence type="ECO:0000256" key="4">
    <source>
        <dbReference type="ARBA" id="ARBA00023204"/>
    </source>
</evidence>